<accession>A0AAW2YUX7</accession>
<evidence type="ECO:0000313" key="1">
    <source>
        <dbReference type="EMBL" id="KAL0480894.1"/>
    </source>
</evidence>
<keyword evidence="2" id="KW-1185">Reference proteome</keyword>
<gene>
    <name evidence="1" type="ORF">AKO1_004079</name>
</gene>
<proteinExistence type="predicted"/>
<name>A0AAW2YUX7_9EUKA</name>
<dbReference type="AlphaFoldDB" id="A0AAW2YUX7"/>
<evidence type="ECO:0000313" key="2">
    <source>
        <dbReference type="Proteomes" id="UP001431209"/>
    </source>
</evidence>
<dbReference type="Proteomes" id="UP001431209">
    <property type="component" value="Unassembled WGS sequence"/>
</dbReference>
<organism evidence="1 2">
    <name type="scientific">Acrasis kona</name>
    <dbReference type="NCBI Taxonomy" id="1008807"/>
    <lineage>
        <taxon>Eukaryota</taxon>
        <taxon>Discoba</taxon>
        <taxon>Heterolobosea</taxon>
        <taxon>Tetramitia</taxon>
        <taxon>Eutetramitia</taxon>
        <taxon>Acrasidae</taxon>
        <taxon>Acrasis</taxon>
    </lineage>
</organism>
<reference evidence="1 2" key="1">
    <citation type="submission" date="2024-03" db="EMBL/GenBank/DDBJ databases">
        <title>The Acrasis kona genome and developmental transcriptomes reveal deep origins of eukaryotic multicellular pathways.</title>
        <authorList>
            <person name="Sheikh S."/>
            <person name="Fu C.-J."/>
            <person name="Brown M.W."/>
            <person name="Baldauf S.L."/>
        </authorList>
    </citation>
    <scope>NUCLEOTIDE SEQUENCE [LARGE SCALE GENOMIC DNA]</scope>
    <source>
        <strain evidence="1 2">ATCC MYA-3509</strain>
    </source>
</reference>
<comment type="caution">
    <text evidence="1">The sequence shown here is derived from an EMBL/GenBank/DDBJ whole genome shotgun (WGS) entry which is preliminary data.</text>
</comment>
<protein>
    <submittedName>
        <fullName evidence="1">Rgy1</fullName>
    </submittedName>
</protein>
<dbReference type="EMBL" id="JAOPGA020000701">
    <property type="protein sequence ID" value="KAL0480894.1"/>
    <property type="molecule type" value="Genomic_DNA"/>
</dbReference>
<sequence length="129" mass="14606">MVKGRSCVVCEAKVLAKGKVYKNVLHDKKNSLPLDRVKFYKWHFRKEAGVSKHIKSGYVCQRHRFTSPDITFSYQIYKALPDEEVVLAITTQEDIKEGATVTDAQSCNTDVNVAVETLLLLRTETSDVN</sequence>